<dbReference type="RefSeq" id="WP_110449303.1">
    <property type="nucleotide sequence ID" value="NZ_CP029479.1"/>
</dbReference>
<dbReference type="KEGG" id="phb:HYN04_02525"/>
<dbReference type="Proteomes" id="UP000247763">
    <property type="component" value="Chromosome"/>
</dbReference>
<dbReference type="InterPro" id="IPR007922">
    <property type="entry name" value="DciA-like"/>
</dbReference>
<dbReference type="AlphaFoldDB" id="A0A2Z3HZV1"/>
<evidence type="ECO:0000313" key="1">
    <source>
        <dbReference type="EMBL" id="AWM76734.1"/>
    </source>
</evidence>
<accession>A0A2Z3HZV1</accession>
<keyword evidence="2" id="KW-1185">Reference proteome</keyword>
<dbReference type="EMBL" id="CP029479">
    <property type="protein sequence ID" value="AWM76734.1"/>
    <property type="molecule type" value="Genomic_DNA"/>
</dbReference>
<dbReference type="PIRSF" id="PIRSF032064">
    <property type="entry name" value="UCP032064"/>
    <property type="match status" value="1"/>
</dbReference>
<protein>
    <submittedName>
        <fullName evidence="1">DUF721 domain-containing protein</fullName>
    </submittedName>
</protein>
<name>A0A2Z3HZV1_9CAUL</name>
<organism evidence="1 2">
    <name type="scientific">Phenylobacterium parvum</name>
    <dbReference type="NCBI Taxonomy" id="2201350"/>
    <lineage>
        <taxon>Bacteria</taxon>
        <taxon>Pseudomonadati</taxon>
        <taxon>Pseudomonadota</taxon>
        <taxon>Alphaproteobacteria</taxon>
        <taxon>Caulobacterales</taxon>
        <taxon>Caulobacteraceae</taxon>
        <taxon>Phenylobacterium</taxon>
    </lineage>
</organism>
<dbReference type="OrthoDB" id="7160947at2"/>
<sequence length="185" mass="19599">MPGRRLPSIAEAAEILARRRTRPARRAAPAAGRSLAPVLKALDARFGQGPGALHARWTEIVGADLARRTEPVRLSPPRGGGPGVLEIRVAGPSATLIQHRSAEILDRVNLFLGAGAAGRLRVVQGPLRNPVANLRQGVSRRRPPPLDAAVEAALDVAAAPARTDRLRAALVDLGRSVHRNRTDPA</sequence>
<evidence type="ECO:0000313" key="2">
    <source>
        <dbReference type="Proteomes" id="UP000247763"/>
    </source>
</evidence>
<proteinExistence type="predicted"/>
<gene>
    <name evidence="1" type="ORF">HYN04_02525</name>
</gene>
<dbReference type="Pfam" id="PF05258">
    <property type="entry name" value="DciA"/>
    <property type="match status" value="1"/>
</dbReference>
<dbReference type="InterPro" id="IPR010593">
    <property type="entry name" value="DUF1159"/>
</dbReference>
<reference evidence="2" key="1">
    <citation type="submission" date="2018-05" db="EMBL/GenBank/DDBJ databases">
        <title>Genome sequencing of Phenylobacterium sp. HYN0004.</title>
        <authorList>
            <person name="Yi H."/>
            <person name="Baek C."/>
        </authorList>
    </citation>
    <scope>NUCLEOTIDE SEQUENCE [LARGE SCALE GENOMIC DNA]</scope>
    <source>
        <strain evidence="2">HYN0004</strain>
    </source>
</reference>